<protein>
    <recommendedName>
        <fullName evidence="6">ZU5 domain-containing protein</fullName>
    </recommendedName>
</protein>
<feature type="compositionally biased region" description="Gly residues" evidence="5">
    <location>
        <begin position="784"/>
        <end position="811"/>
    </location>
</feature>
<organism evidence="7 8">
    <name type="scientific">Cymbomonas tetramitiformis</name>
    <dbReference type="NCBI Taxonomy" id="36881"/>
    <lineage>
        <taxon>Eukaryota</taxon>
        <taxon>Viridiplantae</taxon>
        <taxon>Chlorophyta</taxon>
        <taxon>Pyramimonadophyceae</taxon>
        <taxon>Pyramimonadales</taxon>
        <taxon>Pyramimonadaceae</taxon>
        <taxon>Cymbomonas</taxon>
    </lineage>
</organism>
<dbReference type="GO" id="GO:0005930">
    <property type="term" value="C:axoneme"/>
    <property type="evidence" value="ECO:0007669"/>
    <property type="project" value="UniProtKB-SubCell"/>
</dbReference>
<keyword evidence="4" id="KW-0677">Repeat</keyword>
<feature type="region of interest" description="Disordered" evidence="5">
    <location>
        <begin position="876"/>
        <end position="904"/>
    </location>
</feature>
<keyword evidence="2" id="KW-0343">GTPase activation</keyword>
<dbReference type="Gene3D" id="3.80.10.10">
    <property type="entry name" value="Ribonuclease Inhibitor"/>
    <property type="match status" value="4"/>
</dbReference>
<feature type="compositionally biased region" description="Gly residues" evidence="5">
    <location>
        <begin position="829"/>
        <end position="838"/>
    </location>
</feature>
<keyword evidence="8" id="KW-1185">Reference proteome</keyword>
<evidence type="ECO:0000313" key="7">
    <source>
        <dbReference type="EMBL" id="KAK3282025.1"/>
    </source>
</evidence>
<dbReference type="Gene3D" id="2.60.220.30">
    <property type="match status" value="1"/>
</dbReference>
<dbReference type="GO" id="GO:0048471">
    <property type="term" value="C:perinuclear region of cytoplasm"/>
    <property type="evidence" value="ECO:0007669"/>
    <property type="project" value="TreeGrafter"/>
</dbReference>
<evidence type="ECO:0000256" key="1">
    <source>
        <dbReference type="ARBA" id="ARBA00004430"/>
    </source>
</evidence>
<comment type="caution">
    <text evidence="7">The sequence shown here is derived from an EMBL/GenBank/DDBJ whole genome shotgun (WGS) entry which is preliminary data.</text>
</comment>
<dbReference type="GO" id="GO:0005634">
    <property type="term" value="C:nucleus"/>
    <property type="evidence" value="ECO:0007669"/>
    <property type="project" value="TreeGrafter"/>
</dbReference>
<dbReference type="SUPFAM" id="SSF52047">
    <property type="entry name" value="RNI-like"/>
    <property type="match status" value="2"/>
</dbReference>
<evidence type="ECO:0000256" key="5">
    <source>
        <dbReference type="SAM" id="MobiDB-lite"/>
    </source>
</evidence>
<comment type="subcellular location">
    <subcellularLocation>
        <location evidence="1">Cytoplasm</location>
        <location evidence="1">Cytoskeleton</location>
        <location evidence="1">Cilium axoneme</location>
    </subcellularLocation>
</comment>
<dbReference type="PANTHER" id="PTHR24113">
    <property type="entry name" value="RAN GTPASE-ACTIVATING PROTEIN 1"/>
    <property type="match status" value="1"/>
</dbReference>
<dbReference type="GO" id="GO:0005096">
    <property type="term" value="F:GTPase activator activity"/>
    <property type="evidence" value="ECO:0007669"/>
    <property type="project" value="UniProtKB-KW"/>
</dbReference>
<proteinExistence type="predicted"/>
<dbReference type="InterPro" id="IPR027038">
    <property type="entry name" value="RanGap"/>
</dbReference>
<dbReference type="GO" id="GO:0031267">
    <property type="term" value="F:small GTPase binding"/>
    <property type="evidence" value="ECO:0007669"/>
    <property type="project" value="TreeGrafter"/>
</dbReference>
<dbReference type="SMART" id="SM00368">
    <property type="entry name" value="LRR_RI"/>
    <property type="match status" value="7"/>
</dbReference>
<dbReference type="InterPro" id="IPR001611">
    <property type="entry name" value="Leu-rich_rpt"/>
</dbReference>
<dbReference type="Pfam" id="PF13516">
    <property type="entry name" value="LRR_6"/>
    <property type="match status" value="6"/>
</dbReference>
<sequence>MASPVRLHGSWLKCGSKRLQPEDAIILGAVLAFNTSLNTLDLNNNDIGPEGAKALAVALTPNAEGVFNTSLNSITITNGVKLPIGALRRNVITELDLSGERLRSEDAVILGAVLVFNTSLNTLNLIGNNIGPKGAKALAVALTPNAEGVFNTSLNTLDLTYNQIGAEGAKALAVALAPNAEGVFNGSLNTLDLCANGIGPEGAKALAAALTPNEQGVFNTSLSTLDLGSNKIGPEGAKALAVALTPNGEGVFNGSLNTLDLRGNKIGVEGAEALAVVLTPNKQGVFNTSLNIVTITPGVELPIGALRRNELTELELSRKGLTREDAIILGAALVSNGSLNTLNVWGNELELEGARALADAVRQRNAPIKLCGSLLDVEELNLTDKRLRPGDALLLANDLVFNTSLNTLNLESHRGTKRDVTCEGVAFLKGAIVDPRCKLHTLNLGAAGVFHGNVAVQERQRQLEEHAMELPGRMASGHSWFEDDCGNAEAVLIQTISPQGGRLDLNGVILEIPFGALSEDTVIRMSLFPSESDATGLLEATSPCGPVVCLEPHNLQLARPATLKIPRVDGELDCTGFLVRSPGHPKTDRMGRWRILAPPSECEPSTPRYAAVKLHSFSWLCRGTTFKFCLYYPQRVEDARRITFMVRVGLEHCTFREMSGYDRYVFHWSMPFGKKFYMALSSSSITCLDPSPPITTQLPSKGEWSRLQGELFCAPNMIYLPNVRAIRQTLLHGETTKMGLMNVHKSEDAFLGTTPQWENLASVDVTLEFIDVPGNNIVARDGGEPGGDGPDGWSGRLGGGRGGGRPGGPGSGLEDTRGIGETGLNAEGDIGGSGGESGGASASGIVGGSAEPSAGFSSGRLDGEGQTETLRNAVRESHHGAAAAPAPSEARAQHRGNEGTVATSTTFRNRIQAYAATGARVVAREAVQLAVDPDFGEERGNVTDVLAEFFLGEGVAGSLGKLVLKGLSKTVGGIPGIFKYLEDNELLPLVYSDPTQAAT</sequence>
<keyword evidence="3" id="KW-0433">Leucine-rich repeat</keyword>
<dbReference type="AlphaFoldDB" id="A0AAE0GPJ9"/>
<reference evidence="7 8" key="1">
    <citation type="journal article" date="2015" name="Genome Biol. Evol.">
        <title>Comparative Genomics of a Bacterivorous Green Alga Reveals Evolutionary Causalities and Consequences of Phago-Mixotrophic Mode of Nutrition.</title>
        <authorList>
            <person name="Burns J.A."/>
            <person name="Paasch A."/>
            <person name="Narechania A."/>
            <person name="Kim E."/>
        </authorList>
    </citation>
    <scope>NUCLEOTIDE SEQUENCE [LARGE SCALE GENOMIC DNA]</scope>
    <source>
        <strain evidence="7 8">PLY_AMNH</strain>
    </source>
</reference>
<evidence type="ECO:0000256" key="3">
    <source>
        <dbReference type="ARBA" id="ARBA00022614"/>
    </source>
</evidence>
<dbReference type="PANTHER" id="PTHR24113:SF12">
    <property type="entry name" value="RAN GTPASE-ACTIVATING PROTEIN 1"/>
    <property type="match status" value="1"/>
</dbReference>
<gene>
    <name evidence="7" type="ORF">CYMTET_10220</name>
</gene>
<feature type="region of interest" description="Disordered" evidence="5">
    <location>
        <begin position="778"/>
        <end position="864"/>
    </location>
</feature>
<dbReference type="GO" id="GO:0005829">
    <property type="term" value="C:cytosol"/>
    <property type="evidence" value="ECO:0007669"/>
    <property type="project" value="TreeGrafter"/>
</dbReference>
<evidence type="ECO:0000259" key="6">
    <source>
        <dbReference type="Pfam" id="PF00791"/>
    </source>
</evidence>
<dbReference type="InterPro" id="IPR000906">
    <property type="entry name" value="ZU5_dom"/>
</dbReference>
<dbReference type="InterPro" id="IPR032675">
    <property type="entry name" value="LRR_dom_sf"/>
</dbReference>
<feature type="compositionally biased region" description="Low complexity" evidence="5">
    <location>
        <begin position="880"/>
        <end position="890"/>
    </location>
</feature>
<dbReference type="Pfam" id="PF00791">
    <property type="entry name" value="ZU5"/>
    <property type="match status" value="1"/>
</dbReference>
<accession>A0AAE0GPJ9</accession>
<dbReference type="Proteomes" id="UP001190700">
    <property type="component" value="Unassembled WGS sequence"/>
</dbReference>
<feature type="domain" description="ZU5" evidence="6">
    <location>
        <begin position="495"/>
        <end position="566"/>
    </location>
</feature>
<feature type="compositionally biased region" description="Low complexity" evidence="5">
    <location>
        <begin position="839"/>
        <end position="851"/>
    </location>
</feature>
<dbReference type="GO" id="GO:0006913">
    <property type="term" value="P:nucleocytoplasmic transport"/>
    <property type="evidence" value="ECO:0007669"/>
    <property type="project" value="TreeGrafter"/>
</dbReference>
<evidence type="ECO:0000256" key="2">
    <source>
        <dbReference type="ARBA" id="ARBA00022468"/>
    </source>
</evidence>
<dbReference type="EMBL" id="LGRX02003578">
    <property type="protein sequence ID" value="KAK3282025.1"/>
    <property type="molecule type" value="Genomic_DNA"/>
</dbReference>
<evidence type="ECO:0000256" key="4">
    <source>
        <dbReference type="ARBA" id="ARBA00022737"/>
    </source>
</evidence>
<evidence type="ECO:0000313" key="8">
    <source>
        <dbReference type="Proteomes" id="UP001190700"/>
    </source>
</evidence>
<name>A0AAE0GPJ9_9CHLO</name>